<dbReference type="Proteomes" id="UP000054321">
    <property type="component" value="Unassembled WGS sequence"/>
</dbReference>
<dbReference type="OrthoDB" id="2391627at2759"/>
<dbReference type="InParanoid" id="A0A0C3HJ09"/>
<organism evidence="2 3">
    <name type="scientific">Oidiodendron maius (strain Zn)</name>
    <dbReference type="NCBI Taxonomy" id="913774"/>
    <lineage>
        <taxon>Eukaryota</taxon>
        <taxon>Fungi</taxon>
        <taxon>Dikarya</taxon>
        <taxon>Ascomycota</taxon>
        <taxon>Pezizomycotina</taxon>
        <taxon>Leotiomycetes</taxon>
        <taxon>Leotiomycetes incertae sedis</taxon>
        <taxon>Myxotrichaceae</taxon>
        <taxon>Oidiodendron</taxon>
    </lineage>
</organism>
<keyword evidence="3" id="KW-1185">Reference proteome</keyword>
<keyword evidence="1" id="KW-0812">Transmembrane</keyword>
<gene>
    <name evidence="2" type="ORF">OIDMADRAFT_16530</name>
</gene>
<dbReference type="Pfam" id="PF09796">
    <property type="entry name" value="QCR10"/>
    <property type="match status" value="1"/>
</dbReference>
<accession>A0A0C3HJ09</accession>
<dbReference type="AlphaFoldDB" id="A0A0C3HJ09"/>
<protein>
    <submittedName>
        <fullName evidence="2">Uncharacterized protein</fullName>
    </submittedName>
</protein>
<proteinExistence type="predicted"/>
<evidence type="ECO:0000313" key="3">
    <source>
        <dbReference type="Proteomes" id="UP000054321"/>
    </source>
</evidence>
<dbReference type="HOGENOM" id="CLU_152072_0_0_1"/>
<evidence type="ECO:0000313" key="2">
    <source>
        <dbReference type="EMBL" id="KIN08181.1"/>
    </source>
</evidence>
<dbReference type="EMBL" id="KN832870">
    <property type="protein sequence ID" value="KIN08181.1"/>
    <property type="molecule type" value="Genomic_DNA"/>
</dbReference>
<keyword evidence="1" id="KW-1133">Transmembrane helix</keyword>
<dbReference type="InterPro" id="IPR019182">
    <property type="entry name" value="Cytochrome_b-c1_su10_fun"/>
</dbReference>
<dbReference type="PANTHER" id="PTHR28254:SF1">
    <property type="entry name" value="CYTOCHROME B-C1 COMPLEX SUBUNIT 10, MITOCHONDRIAL"/>
    <property type="match status" value="1"/>
</dbReference>
<dbReference type="STRING" id="913774.A0A0C3HJ09"/>
<dbReference type="PANTHER" id="PTHR28254">
    <property type="entry name" value="CYTOCHROME B-C1 COMPLEX SUBUNIT 10"/>
    <property type="match status" value="1"/>
</dbReference>
<keyword evidence="1" id="KW-0472">Membrane</keyword>
<dbReference type="GO" id="GO:0005739">
    <property type="term" value="C:mitochondrion"/>
    <property type="evidence" value="ECO:0007669"/>
    <property type="project" value="GOC"/>
</dbReference>
<name>A0A0C3HJ09_OIDMZ</name>
<feature type="transmembrane region" description="Helical" evidence="1">
    <location>
        <begin position="44"/>
        <end position="63"/>
    </location>
</feature>
<reference evidence="3" key="2">
    <citation type="submission" date="2015-01" db="EMBL/GenBank/DDBJ databases">
        <title>Evolutionary Origins and Diversification of the Mycorrhizal Mutualists.</title>
        <authorList>
            <consortium name="DOE Joint Genome Institute"/>
            <consortium name="Mycorrhizal Genomics Consortium"/>
            <person name="Kohler A."/>
            <person name="Kuo A."/>
            <person name="Nagy L.G."/>
            <person name="Floudas D."/>
            <person name="Copeland A."/>
            <person name="Barry K.W."/>
            <person name="Cichocki N."/>
            <person name="Veneault-Fourrey C."/>
            <person name="LaButti K."/>
            <person name="Lindquist E.A."/>
            <person name="Lipzen A."/>
            <person name="Lundell T."/>
            <person name="Morin E."/>
            <person name="Murat C."/>
            <person name="Riley R."/>
            <person name="Ohm R."/>
            <person name="Sun H."/>
            <person name="Tunlid A."/>
            <person name="Henrissat B."/>
            <person name="Grigoriev I.V."/>
            <person name="Hibbett D.S."/>
            <person name="Martin F."/>
        </authorList>
    </citation>
    <scope>NUCLEOTIDE SEQUENCE [LARGE SCALE GENOMIC DNA]</scope>
    <source>
        <strain evidence="3">Zn</strain>
    </source>
</reference>
<reference evidence="2 3" key="1">
    <citation type="submission" date="2014-04" db="EMBL/GenBank/DDBJ databases">
        <authorList>
            <consortium name="DOE Joint Genome Institute"/>
            <person name="Kuo A."/>
            <person name="Martino E."/>
            <person name="Perotto S."/>
            <person name="Kohler A."/>
            <person name="Nagy L.G."/>
            <person name="Floudas D."/>
            <person name="Copeland A."/>
            <person name="Barry K.W."/>
            <person name="Cichocki N."/>
            <person name="Veneault-Fourrey C."/>
            <person name="LaButti K."/>
            <person name="Lindquist E.A."/>
            <person name="Lipzen A."/>
            <person name="Lundell T."/>
            <person name="Morin E."/>
            <person name="Murat C."/>
            <person name="Sun H."/>
            <person name="Tunlid A."/>
            <person name="Henrissat B."/>
            <person name="Grigoriev I.V."/>
            <person name="Hibbett D.S."/>
            <person name="Martin F."/>
            <person name="Nordberg H.P."/>
            <person name="Cantor M.N."/>
            <person name="Hua S.X."/>
        </authorList>
    </citation>
    <scope>NUCLEOTIDE SEQUENCE [LARGE SCALE GENOMIC DNA]</scope>
    <source>
        <strain evidence="2 3">Zn</strain>
    </source>
</reference>
<evidence type="ECO:0000256" key="1">
    <source>
        <dbReference type="SAM" id="Phobius"/>
    </source>
</evidence>
<dbReference type="GO" id="GO:0006122">
    <property type="term" value="P:mitochondrial electron transport, ubiquinol to cytochrome c"/>
    <property type="evidence" value="ECO:0007669"/>
    <property type="project" value="InterPro"/>
</dbReference>
<sequence length="95" mass="10321">MSPPNNTAGNVIARTYPKYKSPYGPKYVELPNVNGWTVRSAAKLGGTLAAFGGVAGFFALFFFGEVPRVRKDILSKVPFIGSHFIREVPASDNPF</sequence>